<keyword evidence="1" id="KW-1133">Transmembrane helix</keyword>
<dbReference type="Proteomes" id="UP000280726">
    <property type="component" value="Unassembled WGS sequence"/>
</dbReference>
<feature type="transmembrane region" description="Helical" evidence="1">
    <location>
        <begin position="66"/>
        <end position="84"/>
    </location>
</feature>
<evidence type="ECO:0000313" key="3">
    <source>
        <dbReference type="Proteomes" id="UP000280726"/>
    </source>
</evidence>
<dbReference type="OrthoDB" id="4843723at2"/>
<feature type="transmembrane region" description="Helical" evidence="1">
    <location>
        <begin position="12"/>
        <end position="30"/>
    </location>
</feature>
<dbReference type="EMBL" id="RKRA01000001">
    <property type="protein sequence ID" value="RPF28378.1"/>
    <property type="molecule type" value="Genomic_DNA"/>
</dbReference>
<feature type="transmembrane region" description="Helical" evidence="1">
    <location>
        <begin position="36"/>
        <end position="59"/>
    </location>
</feature>
<evidence type="ECO:0000313" key="2">
    <source>
        <dbReference type="EMBL" id="RPF28378.1"/>
    </source>
</evidence>
<protein>
    <submittedName>
        <fullName evidence="2">Uncharacterized protein</fullName>
    </submittedName>
</protein>
<name>A0A3N4ZS96_9MICO</name>
<sequence>MAHHRARDVGRGAAAVVGVLLLLVLLPVFLSSGLLAPGWAVVALVLVWVVALVLAVRWFRRHPGRVLALPFALAAVWLVTMYVGDLVLGWTA</sequence>
<dbReference type="RefSeq" id="WP_123918549.1">
    <property type="nucleotide sequence ID" value="NZ_RKRA01000001.1"/>
</dbReference>
<accession>A0A3N4ZS96</accession>
<keyword evidence="3" id="KW-1185">Reference proteome</keyword>
<dbReference type="AlphaFoldDB" id="A0A3N4ZS96"/>
<keyword evidence="1" id="KW-0812">Transmembrane</keyword>
<organism evidence="2 3">
    <name type="scientific">Georgenia muralis</name>
    <dbReference type="NCBI Taxonomy" id="154117"/>
    <lineage>
        <taxon>Bacteria</taxon>
        <taxon>Bacillati</taxon>
        <taxon>Actinomycetota</taxon>
        <taxon>Actinomycetes</taxon>
        <taxon>Micrococcales</taxon>
        <taxon>Bogoriellaceae</taxon>
        <taxon>Georgenia</taxon>
    </lineage>
</organism>
<reference evidence="2 3" key="1">
    <citation type="submission" date="2018-11" db="EMBL/GenBank/DDBJ databases">
        <title>Sequencing the genomes of 1000 actinobacteria strains.</title>
        <authorList>
            <person name="Klenk H.-P."/>
        </authorList>
    </citation>
    <scope>NUCLEOTIDE SEQUENCE [LARGE SCALE GENOMIC DNA]</scope>
    <source>
        <strain evidence="2 3">DSM 14418</strain>
    </source>
</reference>
<proteinExistence type="predicted"/>
<keyword evidence="1" id="KW-0472">Membrane</keyword>
<gene>
    <name evidence="2" type="ORF">EDD32_2904</name>
</gene>
<comment type="caution">
    <text evidence="2">The sequence shown here is derived from an EMBL/GenBank/DDBJ whole genome shotgun (WGS) entry which is preliminary data.</text>
</comment>
<evidence type="ECO:0000256" key="1">
    <source>
        <dbReference type="SAM" id="Phobius"/>
    </source>
</evidence>